<comment type="caution">
    <text evidence="3">The sequence shown here is derived from an EMBL/GenBank/DDBJ whole genome shotgun (WGS) entry which is preliminary data.</text>
</comment>
<evidence type="ECO:0000313" key="4">
    <source>
        <dbReference type="Proteomes" id="UP001580407"/>
    </source>
</evidence>
<name>A0ABV5BAP3_9BACL</name>
<dbReference type="Proteomes" id="UP001580407">
    <property type="component" value="Unassembled WGS sequence"/>
</dbReference>
<evidence type="ECO:0000256" key="2">
    <source>
        <dbReference type="ARBA" id="ARBA00023002"/>
    </source>
</evidence>
<dbReference type="PANTHER" id="PTHR43639:SF1">
    <property type="entry name" value="SHORT-CHAIN DEHYDROGENASE_REDUCTASE FAMILY PROTEIN"/>
    <property type="match status" value="1"/>
</dbReference>
<dbReference type="PRINTS" id="PR00080">
    <property type="entry name" value="SDRFAMILY"/>
</dbReference>
<dbReference type="NCBIfam" id="NF005559">
    <property type="entry name" value="PRK07231.1"/>
    <property type="match status" value="1"/>
</dbReference>
<protein>
    <submittedName>
        <fullName evidence="3">SDR family NAD(P)-dependent oxidoreductase</fullName>
        <ecNumber evidence="3">1.1.1.-</ecNumber>
    </submittedName>
</protein>
<evidence type="ECO:0000313" key="3">
    <source>
        <dbReference type="EMBL" id="MFB5682771.1"/>
    </source>
</evidence>
<sequence length="261" mass="27523">MGRLTGKVALVTGAGNGQGAAEAKLMAKEGAKVIATDINFENVTKVVEEINAENLGSALAFKHDVSSKEDWIQVVEEGVKAFGPITVLVNNAGILAPTTYDKLTHEQWTKVMDVNAWSQFVGMQTVIPYMKKAGIGSIINIASMAVVNSSGAFTAYTASKGAVDAFSRAAAIELAPFNIRVNSVLPGTIYTSMVEDAFPDQESMDAAVASQPLGRMGRPVDVAYLVVYLASDEAYFTTGTSQLIDGGFNVQASGSTAKIDR</sequence>
<dbReference type="GO" id="GO:0016491">
    <property type="term" value="F:oxidoreductase activity"/>
    <property type="evidence" value="ECO:0007669"/>
    <property type="project" value="UniProtKB-KW"/>
</dbReference>
<dbReference type="Gene3D" id="3.40.50.720">
    <property type="entry name" value="NAD(P)-binding Rossmann-like Domain"/>
    <property type="match status" value="1"/>
</dbReference>
<accession>A0ABV5BAP3</accession>
<organism evidence="3 4">
    <name type="scientific">Paenibacillus terreus</name>
    <dbReference type="NCBI Taxonomy" id="1387834"/>
    <lineage>
        <taxon>Bacteria</taxon>
        <taxon>Bacillati</taxon>
        <taxon>Bacillota</taxon>
        <taxon>Bacilli</taxon>
        <taxon>Bacillales</taxon>
        <taxon>Paenibacillaceae</taxon>
        <taxon>Paenibacillus</taxon>
    </lineage>
</organism>
<comment type="similarity">
    <text evidence="1">Belongs to the short-chain dehydrogenases/reductases (SDR) family.</text>
</comment>
<dbReference type="RefSeq" id="WP_375526522.1">
    <property type="nucleotide sequence ID" value="NZ_JBHILM010000020.1"/>
</dbReference>
<dbReference type="PRINTS" id="PR00081">
    <property type="entry name" value="GDHRDH"/>
</dbReference>
<gene>
    <name evidence="3" type="ORF">ACE3NQ_17780</name>
</gene>
<dbReference type="InterPro" id="IPR020904">
    <property type="entry name" value="Sc_DH/Rdtase_CS"/>
</dbReference>
<dbReference type="EC" id="1.1.1.-" evidence="3"/>
<evidence type="ECO:0000256" key="1">
    <source>
        <dbReference type="ARBA" id="ARBA00006484"/>
    </source>
</evidence>
<proteinExistence type="inferred from homology"/>
<dbReference type="PANTHER" id="PTHR43639">
    <property type="entry name" value="OXIDOREDUCTASE, SHORT-CHAIN DEHYDROGENASE/REDUCTASE FAMILY (AFU_ORTHOLOGUE AFUA_5G02870)"/>
    <property type="match status" value="1"/>
</dbReference>
<keyword evidence="4" id="KW-1185">Reference proteome</keyword>
<dbReference type="InterPro" id="IPR002347">
    <property type="entry name" value="SDR_fam"/>
</dbReference>
<dbReference type="InterPro" id="IPR036291">
    <property type="entry name" value="NAD(P)-bd_dom_sf"/>
</dbReference>
<dbReference type="PROSITE" id="PS00061">
    <property type="entry name" value="ADH_SHORT"/>
    <property type="match status" value="1"/>
</dbReference>
<dbReference type="EMBL" id="JBHILM010000020">
    <property type="protein sequence ID" value="MFB5682771.1"/>
    <property type="molecule type" value="Genomic_DNA"/>
</dbReference>
<keyword evidence="2 3" id="KW-0560">Oxidoreductase</keyword>
<dbReference type="Pfam" id="PF13561">
    <property type="entry name" value="adh_short_C2"/>
    <property type="match status" value="1"/>
</dbReference>
<dbReference type="SUPFAM" id="SSF51735">
    <property type="entry name" value="NAD(P)-binding Rossmann-fold domains"/>
    <property type="match status" value="1"/>
</dbReference>
<reference evidence="3 4" key="1">
    <citation type="submission" date="2024-09" db="EMBL/GenBank/DDBJ databases">
        <authorList>
            <person name="Ruan L."/>
        </authorList>
    </citation>
    <scope>NUCLEOTIDE SEQUENCE [LARGE SCALE GENOMIC DNA]</scope>
    <source>
        <strain evidence="3 4">D33</strain>
    </source>
</reference>